<evidence type="ECO:0000259" key="1">
    <source>
        <dbReference type="Pfam" id="PF18765"/>
    </source>
</evidence>
<accession>A0A1D9P2Z5</accession>
<evidence type="ECO:0000313" key="2">
    <source>
        <dbReference type="EMBL" id="AOZ96724.1"/>
    </source>
</evidence>
<evidence type="ECO:0000313" key="3">
    <source>
        <dbReference type="Proteomes" id="UP000179284"/>
    </source>
</evidence>
<dbReference type="Proteomes" id="UP000179284">
    <property type="component" value="Chromosome I"/>
</dbReference>
<dbReference type="Pfam" id="PF18765">
    <property type="entry name" value="Polbeta"/>
    <property type="match status" value="1"/>
</dbReference>
<gene>
    <name evidence="2" type="ORF">bhn_I1691</name>
</gene>
<dbReference type="Gene3D" id="3.30.460.10">
    <property type="entry name" value="Beta Polymerase, domain 2"/>
    <property type="match status" value="1"/>
</dbReference>
<dbReference type="PANTHER" id="PTHR33933">
    <property type="entry name" value="NUCLEOTIDYLTRANSFERASE"/>
    <property type="match status" value="1"/>
</dbReference>
<keyword evidence="3" id="KW-1185">Reference proteome</keyword>
<protein>
    <submittedName>
        <fullName evidence="2">Nucleotidyltransferase</fullName>
    </submittedName>
</protein>
<dbReference type="SUPFAM" id="SSF81301">
    <property type="entry name" value="Nucleotidyltransferase"/>
    <property type="match status" value="1"/>
</dbReference>
<dbReference type="AlphaFoldDB" id="A0A1D9P2Z5"/>
<reference evidence="3" key="1">
    <citation type="submission" date="2016-10" db="EMBL/GenBank/DDBJ databases">
        <title>The complete genome sequence of the rumen bacterium Butyrivibrio hungatei MB2003.</title>
        <authorList>
            <person name="Palevich N."/>
            <person name="Kelly W.J."/>
            <person name="Leahy S.C."/>
            <person name="Altermann E."/>
            <person name="Rakonjac J."/>
            <person name="Attwood G.T."/>
        </authorList>
    </citation>
    <scope>NUCLEOTIDE SEQUENCE [LARGE SCALE GENOMIC DNA]</scope>
    <source>
        <strain evidence="3">MB2003</strain>
    </source>
</reference>
<feature type="domain" description="Polymerase beta nucleotidyltransferase" evidence="1">
    <location>
        <begin position="16"/>
        <end position="100"/>
    </location>
</feature>
<organism evidence="2 3">
    <name type="scientific">Butyrivibrio hungatei</name>
    <dbReference type="NCBI Taxonomy" id="185008"/>
    <lineage>
        <taxon>Bacteria</taxon>
        <taxon>Bacillati</taxon>
        <taxon>Bacillota</taxon>
        <taxon>Clostridia</taxon>
        <taxon>Lachnospirales</taxon>
        <taxon>Lachnospiraceae</taxon>
        <taxon>Butyrivibrio</taxon>
    </lineage>
</organism>
<dbReference type="EMBL" id="CP017831">
    <property type="protein sequence ID" value="AOZ96724.1"/>
    <property type="molecule type" value="Genomic_DNA"/>
</dbReference>
<name>A0A1D9P2Z5_9FIRM</name>
<dbReference type="OrthoDB" id="9809668at2"/>
<dbReference type="RefSeq" id="WP_071176389.1">
    <property type="nucleotide sequence ID" value="NZ_CP017831.1"/>
</dbReference>
<dbReference type="InterPro" id="IPR052548">
    <property type="entry name" value="Type_VII_TA_antitoxin"/>
</dbReference>
<dbReference type="KEGG" id="bhu:bhn_I1691"/>
<proteinExistence type="predicted"/>
<dbReference type="PANTHER" id="PTHR33933:SF3">
    <property type="entry name" value="PROTEIN ADENYLYLTRANSFERASE MJ0604-RELATED"/>
    <property type="match status" value="1"/>
</dbReference>
<dbReference type="InterPro" id="IPR043519">
    <property type="entry name" value="NT_sf"/>
</dbReference>
<dbReference type="CDD" id="cd05403">
    <property type="entry name" value="NT_KNTase_like"/>
    <property type="match status" value="1"/>
</dbReference>
<sequence>MIVLEKYTVENIKKLVKPLLKKYSAKGAILFGSYARGEATEESDIDIMILGGKNFDPTDVFCIADELYDLSGKDVDVYEEREIDKSSEFYKNILKDGIRL</sequence>
<dbReference type="InterPro" id="IPR041633">
    <property type="entry name" value="Polbeta"/>
</dbReference>